<dbReference type="AlphaFoldDB" id="A0A915JJ98"/>
<dbReference type="Proteomes" id="UP000887565">
    <property type="component" value="Unplaced"/>
</dbReference>
<evidence type="ECO:0000313" key="2">
    <source>
        <dbReference type="WBParaSite" id="nRc.2.0.1.t26157-RA"/>
    </source>
</evidence>
<accession>A0A915JJ98</accession>
<name>A0A915JJ98_ROMCU</name>
<organism evidence="1 2">
    <name type="scientific">Romanomermis culicivorax</name>
    <name type="common">Nematode worm</name>
    <dbReference type="NCBI Taxonomy" id="13658"/>
    <lineage>
        <taxon>Eukaryota</taxon>
        <taxon>Metazoa</taxon>
        <taxon>Ecdysozoa</taxon>
        <taxon>Nematoda</taxon>
        <taxon>Enoplea</taxon>
        <taxon>Dorylaimia</taxon>
        <taxon>Mermithida</taxon>
        <taxon>Mermithoidea</taxon>
        <taxon>Mermithidae</taxon>
        <taxon>Romanomermis</taxon>
    </lineage>
</organism>
<protein>
    <submittedName>
        <fullName evidence="2">Uncharacterized protein</fullName>
    </submittedName>
</protein>
<evidence type="ECO:0000313" key="1">
    <source>
        <dbReference type="Proteomes" id="UP000887565"/>
    </source>
</evidence>
<reference evidence="2" key="1">
    <citation type="submission" date="2022-11" db="UniProtKB">
        <authorList>
            <consortium name="WormBaseParasite"/>
        </authorList>
    </citation>
    <scope>IDENTIFICATION</scope>
</reference>
<keyword evidence="1" id="KW-1185">Reference proteome</keyword>
<dbReference type="WBParaSite" id="nRc.2.0.1.t26157-RA">
    <property type="protein sequence ID" value="nRc.2.0.1.t26157-RA"/>
    <property type="gene ID" value="nRc.2.0.1.g26157"/>
</dbReference>
<proteinExistence type="predicted"/>
<sequence>MLKKIRTSIILNKISDHEQRSTIRPSSIDFHNIQVESVFKKCKNSRPHEKFEKIIGNYNEQLHRCLRSVSRTN</sequence>